<dbReference type="PROSITE" id="PS51462">
    <property type="entry name" value="NUDIX"/>
    <property type="match status" value="1"/>
</dbReference>
<dbReference type="InterPro" id="IPR000086">
    <property type="entry name" value="NUDIX_hydrolase_dom"/>
</dbReference>
<dbReference type="Pfam" id="PF00293">
    <property type="entry name" value="NUDIX"/>
    <property type="match status" value="1"/>
</dbReference>
<dbReference type="PANTHER" id="PTHR43736">
    <property type="entry name" value="ADP-RIBOSE PYROPHOSPHATASE"/>
    <property type="match status" value="1"/>
</dbReference>
<gene>
    <name evidence="3" type="ORF">METZ01_LOCUS112185</name>
</gene>
<dbReference type="SUPFAM" id="SSF46785">
    <property type="entry name" value="Winged helix' DNA-binding domain"/>
    <property type="match status" value="1"/>
</dbReference>
<proteinExistence type="predicted"/>
<evidence type="ECO:0000313" key="3">
    <source>
        <dbReference type="EMBL" id="SVA59331.1"/>
    </source>
</evidence>
<feature type="region of interest" description="Disordered" evidence="1">
    <location>
        <begin position="206"/>
        <end position="243"/>
    </location>
</feature>
<dbReference type="Gene3D" id="1.10.10.10">
    <property type="entry name" value="Winged helix-like DNA-binding domain superfamily/Winged helix DNA-binding domain"/>
    <property type="match status" value="1"/>
</dbReference>
<feature type="non-terminal residue" evidence="3">
    <location>
        <position position="1"/>
    </location>
</feature>
<dbReference type="CDD" id="cd18873">
    <property type="entry name" value="NUDIX_NadM_like"/>
    <property type="match status" value="1"/>
</dbReference>
<dbReference type="InterPro" id="IPR036390">
    <property type="entry name" value="WH_DNA-bd_sf"/>
</dbReference>
<dbReference type="SUPFAM" id="SSF55811">
    <property type="entry name" value="Nudix"/>
    <property type="match status" value="1"/>
</dbReference>
<organism evidence="3">
    <name type="scientific">marine metagenome</name>
    <dbReference type="NCBI Taxonomy" id="408172"/>
    <lineage>
        <taxon>unclassified sequences</taxon>
        <taxon>metagenomes</taxon>
        <taxon>ecological metagenomes</taxon>
    </lineage>
</organism>
<feature type="domain" description="Nudix hydrolase" evidence="2">
    <location>
        <begin position="16"/>
        <end position="153"/>
    </location>
</feature>
<dbReference type="InterPro" id="IPR054105">
    <property type="entry name" value="WHD_NrtR"/>
</dbReference>
<dbReference type="Gene3D" id="3.90.79.10">
    <property type="entry name" value="Nucleoside Triphosphate Pyrophosphohydrolase"/>
    <property type="match status" value="1"/>
</dbReference>
<accession>A0A381X4B9</accession>
<dbReference type="PANTHER" id="PTHR43736:SF4">
    <property type="entry name" value="SLR1690 PROTEIN"/>
    <property type="match status" value="1"/>
</dbReference>
<evidence type="ECO:0000256" key="1">
    <source>
        <dbReference type="SAM" id="MobiDB-lite"/>
    </source>
</evidence>
<evidence type="ECO:0000259" key="2">
    <source>
        <dbReference type="PROSITE" id="PS51462"/>
    </source>
</evidence>
<dbReference type="InterPro" id="IPR015797">
    <property type="entry name" value="NUDIX_hydrolase-like_dom_sf"/>
</dbReference>
<protein>
    <recommendedName>
        <fullName evidence="2">Nudix hydrolase domain-containing protein</fullName>
    </recommendedName>
</protein>
<dbReference type="EMBL" id="UINC01013791">
    <property type="protein sequence ID" value="SVA59331.1"/>
    <property type="molecule type" value="Genomic_DNA"/>
</dbReference>
<dbReference type="InterPro" id="IPR036388">
    <property type="entry name" value="WH-like_DNA-bd_sf"/>
</dbReference>
<sequence>VDPETPSGYDPHAYPPFAVTVDIVVMTITESDLRVLLIRRAIPPFRDSWALPGGFVRPDEDLDTAAARELAEETSISQEPGHLEQFGTYGHPDRDPRMRVVSVGYWAIVPDLPTPKGGSDAAYAELVPVAELESGRIRLAFDHDRIVADGIARARSRLEDTTIATRFCPPEFTISDLRRVYDAVWDSELDPGNFQRKVKQTAGFLKPIKQTTRSGDKGGRPAALWTRGPAESLSPPLTRPDKG</sequence>
<reference evidence="3" key="1">
    <citation type="submission" date="2018-05" db="EMBL/GenBank/DDBJ databases">
        <authorList>
            <person name="Lanie J.A."/>
            <person name="Ng W.-L."/>
            <person name="Kazmierczak K.M."/>
            <person name="Andrzejewski T.M."/>
            <person name="Davidsen T.M."/>
            <person name="Wayne K.J."/>
            <person name="Tettelin H."/>
            <person name="Glass J.I."/>
            <person name="Rusch D."/>
            <person name="Podicherti R."/>
            <person name="Tsui H.-C.T."/>
            <person name="Winkler M.E."/>
        </authorList>
    </citation>
    <scope>NUCLEOTIDE SEQUENCE</scope>
</reference>
<dbReference type="AlphaFoldDB" id="A0A381X4B9"/>
<dbReference type="Pfam" id="PF21906">
    <property type="entry name" value="WHD_NrtR"/>
    <property type="match status" value="1"/>
</dbReference>
<name>A0A381X4B9_9ZZZZ</name>